<sequence length="143" mass="16950">MPLYEYYCEPCNGIFETIRPMREASLPVPCPDCNRDASRIMSSFNAFTFREGYPRRLPDKGTYWHMGKEVKKRAKRMHWYDHPELTPPKPKPRPTKGDIQAAKDREAARIKDLRHRDRWGVDERGFRTVKAKKHKPKRRTPAP</sequence>
<accession>X0TAV6</accession>
<comment type="caution">
    <text evidence="3">The sequence shown here is derived from an EMBL/GenBank/DDBJ whole genome shotgun (WGS) entry which is preliminary data.</text>
</comment>
<protein>
    <recommendedName>
        <fullName evidence="2">Putative regulatory protein FmdB zinc ribbon domain-containing protein</fullName>
    </recommendedName>
</protein>
<organism evidence="3">
    <name type="scientific">marine sediment metagenome</name>
    <dbReference type="NCBI Taxonomy" id="412755"/>
    <lineage>
        <taxon>unclassified sequences</taxon>
        <taxon>metagenomes</taxon>
        <taxon>ecological metagenomes</taxon>
    </lineage>
</organism>
<dbReference type="AlphaFoldDB" id="X0TAV6"/>
<name>X0TAV6_9ZZZZ</name>
<dbReference type="SMART" id="SM00834">
    <property type="entry name" value="CxxC_CXXC_SSSS"/>
    <property type="match status" value="1"/>
</dbReference>
<dbReference type="Pfam" id="PF09723">
    <property type="entry name" value="Zn_ribbon_8"/>
    <property type="match status" value="1"/>
</dbReference>
<evidence type="ECO:0000259" key="2">
    <source>
        <dbReference type="SMART" id="SM00834"/>
    </source>
</evidence>
<evidence type="ECO:0000256" key="1">
    <source>
        <dbReference type="SAM" id="MobiDB-lite"/>
    </source>
</evidence>
<proteinExistence type="predicted"/>
<feature type="compositionally biased region" description="Basic and acidic residues" evidence="1">
    <location>
        <begin position="101"/>
        <end position="126"/>
    </location>
</feature>
<dbReference type="InterPro" id="IPR013429">
    <property type="entry name" value="Regulatory_FmdB_Zinc_ribbon"/>
</dbReference>
<feature type="compositionally biased region" description="Basic residues" evidence="1">
    <location>
        <begin position="127"/>
        <end position="143"/>
    </location>
</feature>
<feature type="region of interest" description="Disordered" evidence="1">
    <location>
        <begin position="75"/>
        <end position="143"/>
    </location>
</feature>
<feature type="domain" description="Putative regulatory protein FmdB zinc ribbon" evidence="2">
    <location>
        <begin position="1"/>
        <end position="42"/>
    </location>
</feature>
<dbReference type="EMBL" id="BARS01016778">
    <property type="protein sequence ID" value="GAF90643.1"/>
    <property type="molecule type" value="Genomic_DNA"/>
</dbReference>
<gene>
    <name evidence="3" type="ORF">S01H1_27538</name>
</gene>
<evidence type="ECO:0000313" key="3">
    <source>
        <dbReference type="EMBL" id="GAF90643.1"/>
    </source>
</evidence>
<reference evidence="3" key="1">
    <citation type="journal article" date="2014" name="Front. Microbiol.">
        <title>High frequency of phylogenetically diverse reductive dehalogenase-homologous genes in deep subseafloor sedimentary metagenomes.</title>
        <authorList>
            <person name="Kawai M."/>
            <person name="Futagami T."/>
            <person name="Toyoda A."/>
            <person name="Takaki Y."/>
            <person name="Nishi S."/>
            <person name="Hori S."/>
            <person name="Arai W."/>
            <person name="Tsubouchi T."/>
            <person name="Morono Y."/>
            <person name="Uchiyama I."/>
            <person name="Ito T."/>
            <person name="Fujiyama A."/>
            <person name="Inagaki F."/>
            <person name="Takami H."/>
        </authorList>
    </citation>
    <scope>NUCLEOTIDE SEQUENCE</scope>
    <source>
        <strain evidence="3">Expedition CK06-06</strain>
    </source>
</reference>
<dbReference type="NCBIfam" id="TIGR02605">
    <property type="entry name" value="CxxC_CxxC_SSSS"/>
    <property type="match status" value="1"/>
</dbReference>